<feature type="repeat" description="TPR" evidence="1">
    <location>
        <begin position="471"/>
        <end position="504"/>
    </location>
</feature>
<dbReference type="InterPro" id="IPR019734">
    <property type="entry name" value="TPR_rpt"/>
</dbReference>
<dbReference type="SMART" id="SM00028">
    <property type="entry name" value="TPR"/>
    <property type="match status" value="4"/>
</dbReference>
<dbReference type="SUPFAM" id="SSF48452">
    <property type="entry name" value="TPR-like"/>
    <property type="match status" value="2"/>
</dbReference>
<reference evidence="2" key="1">
    <citation type="journal article" date="2020" name="mSystems">
        <title>Genome- and Community-Level Interaction Insights into Carbon Utilization and Element Cycling Functions of Hydrothermarchaeota in Hydrothermal Sediment.</title>
        <authorList>
            <person name="Zhou Z."/>
            <person name="Liu Y."/>
            <person name="Xu W."/>
            <person name="Pan J."/>
            <person name="Luo Z.H."/>
            <person name="Li M."/>
        </authorList>
    </citation>
    <scope>NUCLEOTIDE SEQUENCE [LARGE SCALE GENOMIC DNA]</scope>
    <source>
        <strain evidence="2">SpSt-246</strain>
    </source>
</reference>
<dbReference type="Gene3D" id="1.25.40.10">
    <property type="entry name" value="Tetratricopeptide repeat domain"/>
    <property type="match status" value="2"/>
</dbReference>
<feature type="repeat" description="TPR" evidence="1">
    <location>
        <begin position="431"/>
        <end position="464"/>
    </location>
</feature>
<dbReference type="InterPro" id="IPR011990">
    <property type="entry name" value="TPR-like_helical_dom_sf"/>
</dbReference>
<sequence length="557" mass="60621">MFLRTLGGPELVGAGFAREKPLLLLAYLAVEGRRPRRHLAGLFWPRARDPLNSLAVALAQLRPLGVVAEEGGYVEARVELDLPLLHRALREGDYEEALGLYAGAFLERIYLHLPGELEEWVWRKREEVARRVARGLVRAALGLAALGFLEEAEGLLERARGLPGLPGPLRIPALPKALLPEGVRKAFFRLLLSGECEDAEALALLRASGLVDAKGRPLLRPPLGLEAREVALELARRKPLAEAAPFYRLARPLLGGKDLDRATEAVLAEARPLLSHDPKKALELLEEGPEAPAVRLLKVRALERLGRFREALALLEGLPEEGEAALLKAVLLFRLGRKAEAWALLERAGEASGEALNLRGHLLLGEGRFLEAAGAFARAAVRFLALGEEERHAGALGNRALALAEGGSPPEEVEAAFQQALEAARGPLARARILLNLGVYRERRGEGEAAEDLYHQAMDLAEEGGSLEVLGRAWNNLGALYHRKGEREKAESAYRKALFLAREAGEVLLTAAILANLAEFRGERAFLEEAIALLREAGHEALAARYEKRFSAPPAPG</sequence>
<dbReference type="Pfam" id="PF14559">
    <property type="entry name" value="TPR_19"/>
    <property type="match status" value="1"/>
</dbReference>
<dbReference type="Pfam" id="PF13424">
    <property type="entry name" value="TPR_12"/>
    <property type="match status" value="1"/>
</dbReference>
<evidence type="ECO:0000256" key="1">
    <source>
        <dbReference type="PROSITE-ProRule" id="PRU00339"/>
    </source>
</evidence>
<protein>
    <submittedName>
        <fullName evidence="2">Tetratricopeptide repeat protein</fullName>
    </submittedName>
</protein>
<proteinExistence type="predicted"/>
<comment type="caution">
    <text evidence="2">The sequence shown here is derived from an EMBL/GenBank/DDBJ whole genome shotgun (WGS) entry which is preliminary data.</text>
</comment>
<organism evidence="2">
    <name type="scientific">Thermus islandicus</name>
    <dbReference type="NCBI Taxonomy" id="540988"/>
    <lineage>
        <taxon>Bacteria</taxon>
        <taxon>Thermotogati</taxon>
        <taxon>Deinococcota</taxon>
        <taxon>Deinococci</taxon>
        <taxon>Thermales</taxon>
        <taxon>Thermaceae</taxon>
        <taxon>Thermus</taxon>
    </lineage>
</organism>
<dbReference type="EMBL" id="DSKL01000016">
    <property type="protein sequence ID" value="HEH81482.1"/>
    <property type="molecule type" value="Genomic_DNA"/>
</dbReference>
<accession>A0A7C2BZK2</accession>
<keyword evidence="1" id="KW-0802">TPR repeat</keyword>
<gene>
    <name evidence="2" type="ORF">ENP73_00365</name>
</gene>
<name>A0A7C2BZK2_9DEIN</name>
<dbReference type="AlphaFoldDB" id="A0A7C2BZK2"/>
<evidence type="ECO:0000313" key="2">
    <source>
        <dbReference type="EMBL" id="HEH81482.1"/>
    </source>
</evidence>
<dbReference type="PROSITE" id="PS50005">
    <property type="entry name" value="TPR"/>
    <property type="match status" value="2"/>
</dbReference>